<reference evidence="6" key="1">
    <citation type="submission" date="2018-08" db="EMBL/GenBank/DDBJ databases">
        <authorList>
            <person name="Cornetti L."/>
        </authorList>
    </citation>
    <scope>NUCLEOTIDE SEQUENCE</scope>
    <source>
        <strain evidence="6">OM-SAIQ-clone2</strain>
    </source>
</reference>
<dbReference type="PANTHER" id="PTHR13194:SF18">
    <property type="entry name" value="COMPLEX I INTERMEDIATE-ASSOCIATED PROTEIN 30, MITOCHONDRIAL"/>
    <property type="match status" value="1"/>
</dbReference>
<dbReference type="SUPFAM" id="SSF49785">
    <property type="entry name" value="Galactose-binding domain-like"/>
    <property type="match status" value="1"/>
</dbReference>
<dbReference type="GO" id="GO:0051082">
    <property type="term" value="F:unfolded protein binding"/>
    <property type="evidence" value="ECO:0007669"/>
    <property type="project" value="TreeGrafter"/>
</dbReference>
<evidence type="ECO:0000256" key="3">
    <source>
        <dbReference type="ARBA" id="ARBA00023128"/>
    </source>
</evidence>
<evidence type="ECO:0000256" key="1">
    <source>
        <dbReference type="ARBA" id="ARBA00004173"/>
    </source>
</evidence>
<evidence type="ECO:0000256" key="2">
    <source>
        <dbReference type="ARBA" id="ARBA00007884"/>
    </source>
</evidence>
<dbReference type="GO" id="GO:0032981">
    <property type="term" value="P:mitochondrial respiratory chain complex I assembly"/>
    <property type="evidence" value="ECO:0007669"/>
    <property type="project" value="TreeGrafter"/>
</dbReference>
<dbReference type="GO" id="GO:0005739">
    <property type="term" value="C:mitochondrion"/>
    <property type="evidence" value="ECO:0007669"/>
    <property type="project" value="UniProtKB-SubCell"/>
</dbReference>
<gene>
    <name evidence="6" type="primary">EOG090X091L</name>
</gene>
<dbReference type="PANTHER" id="PTHR13194">
    <property type="entry name" value="COMPLEX I INTERMEDIATE-ASSOCIATED PROTEIN 30"/>
    <property type="match status" value="1"/>
</dbReference>
<name>A0A4Y7LYW3_9CRUS</name>
<dbReference type="EMBL" id="LR003423">
    <property type="protein sequence ID" value="SVE73042.1"/>
    <property type="molecule type" value="mRNA"/>
</dbReference>
<organism evidence="6">
    <name type="scientific">Ceriodaphnia reticulata</name>
    <dbReference type="NCBI Taxonomy" id="302197"/>
    <lineage>
        <taxon>Eukaryota</taxon>
        <taxon>Metazoa</taxon>
        <taxon>Ecdysozoa</taxon>
        <taxon>Arthropoda</taxon>
        <taxon>Crustacea</taxon>
        <taxon>Branchiopoda</taxon>
        <taxon>Diplostraca</taxon>
        <taxon>Cladocera</taxon>
        <taxon>Anomopoda</taxon>
        <taxon>Daphniidae</taxon>
        <taxon>Ceriodaphnia</taxon>
    </lineage>
</organism>
<dbReference type="GO" id="GO:0006120">
    <property type="term" value="P:mitochondrial electron transport, NADH to ubiquinone"/>
    <property type="evidence" value="ECO:0007669"/>
    <property type="project" value="TreeGrafter"/>
</dbReference>
<comment type="subcellular location">
    <subcellularLocation>
        <location evidence="1">Mitochondrion</location>
    </subcellularLocation>
</comment>
<dbReference type="InterPro" id="IPR013857">
    <property type="entry name" value="NADH-UbQ_OxRdtase-assoc_prot30"/>
</dbReference>
<proteinExistence type="evidence at transcript level"/>
<sequence>MYRFIINRIVGPSNYVQGRTFHTAVCLSFFEMDKKGGHQSISKKKISARQTIRDGLKEIKNEIKSWSSEVRESLEMDPIMSLPLPGEVDLQWQFNDKSNLDDWIVTSDKDHNEGYSTCSLGLSPVGKGLFTGNLSTELVKDGKVKKAGYCNMKSIRPMKSFKRDSFHDWSCYTHLVMRVRGDGRTYMITLGSAGYFDVNWHDQFHFALFTRGGPYWQISKIPFSKFYLTSKGRIQDTQEPVPLQRITSFGITAGDKINGPFRLEIDYVGLEFDPSHTEKSAYEQYKVPYFYAGY</sequence>
<protein>
    <submittedName>
        <fullName evidence="6">EOG090X091L</fullName>
    </submittedName>
</protein>
<evidence type="ECO:0000259" key="5">
    <source>
        <dbReference type="Pfam" id="PF08547"/>
    </source>
</evidence>
<dbReference type="InterPro" id="IPR039131">
    <property type="entry name" value="NDUFAF1"/>
</dbReference>
<feature type="domain" description="NADH:ubiquinone oxidoreductase intermediate-associated protein 30" evidence="5">
    <location>
        <begin position="92"/>
        <end position="265"/>
    </location>
</feature>
<dbReference type="AlphaFoldDB" id="A0A4Y7LYW3"/>
<accession>A0A4Y7LYW3</accession>
<dbReference type="Pfam" id="PF08547">
    <property type="entry name" value="CIA30"/>
    <property type="match status" value="1"/>
</dbReference>
<keyword evidence="3" id="KW-0496">Mitochondrion</keyword>
<evidence type="ECO:0000256" key="4">
    <source>
        <dbReference type="ARBA" id="ARBA00023186"/>
    </source>
</evidence>
<keyword evidence="4" id="KW-0143">Chaperone</keyword>
<comment type="similarity">
    <text evidence="2">Belongs to the CIA30 family.</text>
</comment>
<dbReference type="InterPro" id="IPR008979">
    <property type="entry name" value="Galactose-bd-like_sf"/>
</dbReference>
<evidence type="ECO:0000313" key="6">
    <source>
        <dbReference type="EMBL" id="SVE73042.1"/>
    </source>
</evidence>